<feature type="region of interest" description="Disordered" evidence="1">
    <location>
        <begin position="157"/>
        <end position="295"/>
    </location>
</feature>
<feature type="region of interest" description="Disordered" evidence="1">
    <location>
        <begin position="371"/>
        <end position="391"/>
    </location>
</feature>
<evidence type="ECO:0000256" key="1">
    <source>
        <dbReference type="SAM" id="MobiDB-lite"/>
    </source>
</evidence>
<sequence length="586" mass="66056">MMAPLLNSQDDRAAFVDACIDKRKVAMDVWESLGLTSEKSDDSQKGYFVRKEANELQEAIEQIAKPVATSYRGKLVELKSYLADEYVFSDDVSRLGKEYGAKIWGRMEDGEIRSSGQSQGKGIEEHDWDDTTDCTNILFYFRCWIICIVVAPRRAKGKGRGRESGLTEDHRNHVIIDLSEPDSPVTPGISFRAPEPPRMYPTSESRREADKTPGTSLSSATHVRSNNSNTTPSKRKAHDSHERAPLGKLPKPSKSARTVPVLAQQRDTYSIPDTPPAFSNPVNSSLERRRETTQDTDATYMPRGVTADTETIVGDEEIHSREVDFCLQNVIAMACQDEMQYEYEDENAAGPSGTYLNPLRQDSVIPHDTQTQKDMRENDGQPGQDDDTSSDAYNDAIIRSLISDSSHETRQNRIYRLELIRLLISYLDGINEFDSTSYNFAAEERMNFLLNHLQCTEAEIWHANHSNSAIRLGHTLERWMGMRHRLSSFRSATGYFGPPGQQWEEFLRGMNNIPHARAILAFVELKNDGVLEEGKGIGAGHGFNEDLMVMFDLLTSIKGCNGPDAFKGVKKFNEGLWKWFDDSEEN</sequence>
<feature type="compositionally biased region" description="Polar residues" evidence="1">
    <location>
        <begin position="213"/>
        <end position="232"/>
    </location>
</feature>
<feature type="compositionally biased region" description="Basic and acidic residues" evidence="1">
    <location>
        <begin position="160"/>
        <end position="174"/>
    </location>
</feature>
<dbReference type="VEuPathDB" id="FungiDB:CC77DRAFT_791558"/>
<dbReference type="GeneID" id="29118790"/>
<gene>
    <name evidence="2" type="ORF">CC77DRAFT_791558</name>
</gene>
<organism evidence="2 3">
    <name type="scientific">Alternaria alternata</name>
    <name type="common">Alternaria rot fungus</name>
    <name type="synonym">Torula alternata</name>
    <dbReference type="NCBI Taxonomy" id="5599"/>
    <lineage>
        <taxon>Eukaryota</taxon>
        <taxon>Fungi</taxon>
        <taxon>Dikarya</taxon>
        <taxon>Ascomycota</taxon>
        <taxon>Pezizomycotina</taxon>
        <taxon>Dothideomycetes</taxon>
        <taxon>Pleosporomycetidae</taxon>
        <taxon>Pleosporales</taxon>
        <taxon>Pleosporineae</taxon>
        <taxon>Pleosporaceae</taxon>
        <taxon>Alternaria</taxon>
        <taxon>Alternaria sect. Alternaria</taxon>
        <taxon>Alternaria alternata complex</taxon>
    </lineage>
</organism>
<keyword evidence="3" id="KW-1185">Reference proteome</keyword>
<name>A0A177DT85_ALTAL</name>
<evidence type="ECO:0000313" key="3">
    <source>
        <dbReference type="Proteomes" id="UP000077248"/>
    </source>
</evidence>
<evidence type="ECO:0000313" key="2">
    <source>
        <dbReference type="EMBL" id="OAG22212.1"/>
    </source>
</evidence>
<dbReference type="KEGG" id="aalt:CC77DRAFT_791558"/>
<dbReference type="Proteomes" id="UP000077248">
    <property type="component" value="Unassembled WGS sequence"/>
</dbReference>
<dbReference type="EMBL" id="KV441475">
    <property type="protein sequence ID" value="OAG22212.1"/>
    <property type="molecule type" value="Genomic_DNA"/>
</dbReference>
<dbReference type="RefSeq" id="XP_018387633.1">
    <property type="nucleotide sequence ID" value="XM_018533196.1"/>
</dbReference>
<proteinExistence type="predicted"/>
<reference evidence="2 3" key="1">
    <citation type="submission" date="2016-05" db="EMBL/GenBank/DDBJ databases">
        <title>Comparative analysis of secretome profiles of manganese(II)-oxidizing ascomycete fungi.</title>
        <authorList>
            <consortium name="DOE Joint Genome Institute"/>
            <person name="Zeiner C.A."/>
            <person name="Purvine S.O."/>
            <person name="Zink E.M."/>
            <person name="Wu S."/>
            <person name="Pasa-Tolic L."/>
            <person name="Chaput D.L."/>
            <person name="Haridas S."/>
            <person name="Grigoriev I.V."/>
            <person name="Santelli C.M."/>
            <person name="Hansel C.M."/>
        </authorList>
    </citation>
    <scope>NUCLEOTIDE SEQUENCE [LARGE SCALE GENOMIC DNA]</scope>
    <source>
        <strain evidence="2 3">SRC1lrK2f</strain>
    </source>
</reference>
<accession>A0A177DT85</accession>
<dbReference type="AlphaFoldDB" id="A0A177DT85"/>
<dbReference type="OMA" id="HDSHERA"/>
<protein>
    <submittedName>
        <fullName evidence="2">Uncharacterized protein</fullName>
    </submittedName>
</protein>